<dbReference type="InterPro" id="IPR036770">
    <property type="entry name" value="Ankyrin_rpt-contain_sf"/>
</dbReference>
<keyword evidence="5" id="KW-1185">Reference proteome</keyword>
<feature type="region of interest" description="Disordered" evidence="3">
    <location>
        <begin position="746"/>
        <end position="769"/>
    </location>
</feature>
<name>A0ABR2Y6X3_9PEZI</name>
<dbReference type="PANTHER" id="PTHR24189">
    <property type="entry name" value="MYOTROPHIN"/>
    <property type="match status" value="1"/>
</dbReference>
<evidence type="ECO:0000256" key="1">
    <source>
        <dbReference type="ARBA" id="ARBA00022737"/>
    </source>
</evidence>
<protein>
    <recommendedName>
        <fullName evidence="6">Fungal N-terminal domain-containing protein</fullName>
    </recommendedName>
</protein>
<evidence type="ECO:0000256" key="2">
    <source>
        <dbReference type="ARBA" id="ARBA00023043"/>
    </source>
</evidence>
<dbReference type="InterPro" id="IPR002110">
    <property type="entry name" value="Ankyrin_rpt"/>
</dbReference>
<organism evidence="4 5">
    <name type="scientific">Seiridium cardinale</name>
    <dbReference type="NCBI Taxonomy" id="138064"/>
    <lineage>
        <taxon>Eukaryota</taxon>
        <taxon>Fungi</taxon>
        <taxon>Dikarya</taxon>
        <taxon>Ascomycota</taxon>
        <taxon>Pezizomycotina</taxon>
        <taxon>Sordariomycetes</taxon>
        <taxon>Xylariomycetidae</taxon>
        <taxon>Amphisphaeriales</taxon>
        <taxon>Sporocadaceae</taxon>
        <taxon>Seiridium</taxon>
    </lineage>
</organism>
<dbReference type="Proteomes" id="UP001465668">
    <property type="component" value="Unassembled WGS sequence"/>
</dbReference>
<keyword evidence="1" id="KW-0677">Repeat</keyword>
<evidence type="ECO:0000256" key="3">
    <source>
        <dbReference type="SAM" id="MobiDB-lite"/>
    </source>
</evidence>
<evidence type="ECO:0008006" key="6">
    <source>
        <dbReference type="Google" id="ProtNLM"/>
    </source>
</evidence>
<accession>A0ABR2Y6X3</accession>
<proteinExistence type="predicted"/>
<evidence type="ECO:0000313" key="5">
    <source>
        <dbReference type="Proteomes" id="UP001465668"/>
    </source>
</evidence>
<dbReference type="SUPFAM" id="SSF48403">
    <property type="entry name" value="Ankyrin repeat"/>
    <property type="match status" value="1"/>
</dbReference>
<feature type="region of interest" description="Disordered" evidence="3">
    <location>
        <begin position="144"/>
        <end position="181"/>
    </location>
</feature>
<evidence type="ECO:0000313" key="4">
    <source>
        <dbReference type="EMBL" id="KAK9782475.1"/>
    </source>
</evidence>
<reference evidence="4 5" key="1">
    <citation type="submission" date="2024-02" db="EMBL/GenBank/DDBJ databases">
        <title>First draft genome assembly of two strains of Seiridium cardinale.</title>
        <authorList>
            <person name="Emiliani G."/>
            <person name="Scali E."/>
        </authorList>
    </citation>
    <scope>NUCLEOTIDE SEQUENCE [LARGE SCALE GENOMIC DNA]</scope>
    <source>
        <strain evidence="4 5">BM-138-000479</strain>
    </source>
</reference>
<dbReference type="SMART" id="SM00248">
    <property type="entry name" value="ANK"/>
    <property type="match status" value="3"/>
</dbReference>
<dbReference type="EMBL" id="JARVKM010000002">
    <property type="protein sequence ID" value="KAK9782475.1"/>
    <property type="molecule type" value="Genomic_DNA"/>
</dbReference>
<keyword evidence="2" id="KW-0040">ANK repeat</keyword>
<dbReference type="InterPro" id="IPR050745">
    <property type="entry name" value="Multifunctional_regulatory"/>
</dbReference>
<comment type="caution">
    <text evidence="4">The sequence shown here is derived from an EMBL/GenBank/DDBJ whole genome shotgun (WGS) entry which is preliminary data.</text>
</comment>
<gene>
    <name evidence="4" type="ORF">SCAR479_00818</name>
</gene>
<sequence length="828" mass="92013">MDPLSAGASVLAFVGILNSLRFIYDTLSAVQDGPENVRVVASQVKQLHSIVEQLQNQKSSDGLDLATEIHLEQDAAVIQQLAGKLSRLQIYPAEKRTGVMWKRIKAALNEKELNKASAVIKNCVDILAVQLLIEQRDNMTRILSSLDNKRQPEVSMPQIQREEPSDTSPARSLHSDQPGGYANKAQVDEMLQILRQLQAKSSHSSGTGIPPIVEVVDENLEGDKGGASDIHDELMETIDSLCLIIGDSERTIKSDQADNITNKLKKIVGYADITSQQQDRAALSNSLSTPVEVPWSGDLDRISGHLTSSYKLSLNSAVCQPTSSHKFVVGQNRKRKQLEFDFGFLVLTTTKRRRKNQQSIVHPEEDCDNELDEFSATLSFLPSANVSHKRMLTISLQQIESLDAVSLRIPRIHVNRIVPRDSLVFKLVQDGALDELRELLTQGEASIRDHDEDGRSLLNYSTRQPEVCKFLVCGGLDVNHVAKNVFDSDVRPLLLADSNDCKLESTVLHRVNECRKILLGAGADPSVPRSWGDRDPEDIDDGYTCSSFILEVGDLSSIQVLFDHGDAFVNIRSCGANGLTPLLRVLELYADGFHEDTVAFLLRRGASVHDRDVYGRTCLHVALEAVEDTYCPQEEFTCLTALINAGADVRATDNKGSSVSELAYTTRSCVRLPVREDYIYGGYLGDFWDAVLATCGYNPLDFRTDHPRMADFTTIYTPEHFRQLWEGREHLCPYWNVFELEPEDYGGIHGSEDEASNDGSGHAEFGAETTLPDSDATGQIYQPWLDTVTLAPIHGLYRNELFDTQQPPALPNICDIFLDNPWKDTYAS</sequence>
<dbReference type="Gene3D" id="1.25.40.20">
    <property type="entry name" value="Ankyrin repeat-containing domain"/>
    <property type="match status" value="2"/>
</dbReference>